<organism evidence="1 2">
    <name type="scientific">Steinernema carpocapsae</name>
    <name type="common">Entomopathogenic nematode</name>
    <dbReference type="NCBI Taxonomy" id="34508"/>
    <lineage>
        <taxon>Eukaryota</taxon>
        <taxon>Metazoa</taxon>
        <taxon>Ecdysozoa</taxon>
        <taxon>Nematoda</taxon>
        <taxon>Chromadorea</taxon>
        <taxon>Rhabditida</taxon>
        <taxon>Tylenchina</taxon>
        <taxon>Panagrolaimomorpha</taxon>
        <taxon>Strongyloidoidea</taxon>
        <taxon>Steinernematidae</taxon>
        <taxon>Steinernema</taxon>
    </lineage>
</organism>
<accession>A0A4U5M232</accession>
<evidence type="ECO:0000313" key="1">
    <source>
        <dbReference type="EMBL" id="TKR62769.1"/>
    </source>
</evidence>
<proteinExistence type="predicted"/>
<reference evidence="1 2" key="1">
    <citation type="journal article" date="2015" name="Genome Biol.">
        <title>Comparative genomics of Steinernema reveals deeply conserved gene regulatory networks.</title>
        <authorList>
            <person name="Dillman A.R."/>
            <person name="Macchietto M."/>
            <person name="Porter C.F."/>
            <person name="Rogers A."/>
            <person name="Williams B."/>
            <person name="Antoshechkin I."/>
            <person name="Lee M.M."/>
            <person name="Goodwin Z."/>
            <person name="Lu X."/>
            <person name="Lewis E.E."/>
            <person name="Goodrich-Blair H."/>
            <person name="Stock S.P."/>
            <person name="Adams B.J."/>
            <person name="Sternberg P.W."/>
            <person name="Mortazavi A."/>
        </authorList>
    </citation>
    <scope>NUCLEOTIDE SEQUENCE [LARGE SCALE GENOMIC DNA]</scope>
    <source>
        <strain evidence="1 2">ALL</strain>
    </source>
</reference>
<name>A0A4U5M232_STECR</name>
<reference evidence="1 2" key="2">
    <citation type="journal article" date="2019" name="G3 (Bethesda)">
        <title>Hybrid Assembly of the Genome of the Entomopathogenic Nematode Steinernema carpocapsae Identifies the X-Chromosome.</title>
        <authorList>
            <person name="Serra L."/>
            <person name="Macchietto M."/>
            <person name="Macias-Munoz A."/>
            <person name="McGill C.J."/>
            <person name="Rodriguez I.M."/>
            <person name="Rodriguez B."/>
            <person name="Murad R."/>
            <person name="Mortazavi A."/>
        </authorList>
    </citation>
    <scope>NUCLEOTIDE SEQUENCE [LARGE SCALE GENOMIC DNA]</scope>
    <source>
        <strain evidence="1 2">ALL</strain>
    </source>
</reference>
<protein>
    <submittedName>
        <fullName evidence="1">Uncharacterized protein</fullName>
    </submittedName>
</protein>
<sequence>MSSVCFGNVRLACSCVPVGDEAVSNLIHTCGNEISIQQGSKHDLSLEVVMFLDQACFCKETVSGLTT</sequence>
<keyword evidence="2" id="KW-1185">Reference proteome</keyword>
<dbReference type="Proteomes" id="UP000298663">
    <property type="component" value="Unassembled WGS sequence"/>
</dbReference>
<dbReference type="AlphaFoldDB" id="A0A4U5M232"/>
<comment type="caution">
    <text evidence="1">The sequence shown here is derived from an EMBL/GenBank/DDBJ whole genome shotgun (WGS) entry which is preliminary data.</text>
</comment>
<evidence type="ECO:0000313" key="2">
    <source>
        <dbReference type="Proteomes" id="UP000298663"/>
    </source>
</evidence>
<gene>
    <name evidence="1" type="ORF">L596_026687</name>
</gene>
<dbReference type="EMBL" id="AZBU02000010">
    <property type="protein sequence ID" value="TKR62769.1"/>
    <property type="molecule type" value="Genomic_DNA"/>
</dbReference>